<feature type="transmembrane region" description="Helical" evidence="2">
    <location>
        <begin position="119"/>
        <end position="137"/>
    </location>
</feature>
<feature type="region of interest" description="Disordered" evidence="1">
    <location>
        <begin position="146"/>
        <end position="191"/>
    </location>
</feature>
<proteinExistence type="predicted"/>
<dbReference type="GO" id="GO:0003677">
    <property type="term" value="F:DNA binding"/>
    <property type="evidence" value="ECO:0007669"/>
    <property type="project" value="InterPro"/>
</dbReference>
<dbReference type="Proteomes" id="UP000469952">
    <property type="component" value="Unassembled WGS sequence"/>
</dbReference>
<dbReference type="AlphaFoldDB" id="A0A5M8XF85"/>
<reference evidence="4 5" key="1">
    <citation type="submission" date="2019-10" db="EMBL/GenBank/DDBJ databases">
        <title>WGS of Leuconostoc mesenteroides.</title>
        <authorList>
            <person name="Melo Bolivar J."/>
            <person name="Marino-Ramirez L."/>
            <person name="Villamil Diaz L.M."/>
        </authorList>
    </citation>
    <scope>NUCLEOTIDE SEQUENCE [LARGE SCALE GENOMIC DNA]</scope>
    <source>
        <strain evidence="4 5">M11</strain>
    </source>
</reference>
<dbReference type="RefSeq" id="WP_014324424.1">
    <property type="nucleotide sequence ID" value="NZ_AP017936.1"/>
</dbReference>
<sequence length="291" mass="31239">MNETLTNQIGEQLKAARLEKQLSLDDIQEITKIQRRYLSAIEENNLSVLPGDFYVRAFIRQYALAVGLHPDELLGETKPISMSRTSDLSRAHRDNDGIVRAGIDNTPTARSRLANSMPTIGLGLLILVALIVIWFVLTHIGTNSQQTSNGGNISVSTSEVSKSSSKSSASKSSASSSSEESSTLDLGTPETNTSLQTTIYNLSNENTKKHTVVITAKNTGTSVKVNDASSNILLNETLASGSKTVEIPSGTTAFNLQFSNVNNASVTVDGQNVEVSGATTSFWNVLFNLNK</sequence>
<feature type="compositionally biased region" description="Low complexity" evidence="1">
    <location>
        <begin position="154"/>
        <end position="183"/>
    </location>
</feature>
<dbReference type="Gene3D" id="1.10.260.40">
    <property type="entry name" value="lambda repressor-like DNA-binding domains"/>
    <property type="match status" value="1"/>
</dbReference>
<evidence type="ECO:0000313" key="5">
    <source>
        <dbReference type="Proteomes" id="UP000469952"/>
    </source>
</evidence>
<evidence type="ECO:0000256" key="2">
    <source>
        <dbReference type="SAM" id="Phobius"/>
    </source>
</evidence>
<dbReference type="InterPro" id="IPR010982">
    <property type="entry name" value="Lambda_DNA-bd_dom_sf"/>
</dbReference>
<keyword evidence="2" id="KW-0472">Membrane</keyword>
<evidence type="ECO:0000259" key="3">
    <source>
        <dbReference type="Pfam" id="PF13464"/>
    </source>
</evidence>
<protein>
    <submittedName>
        <fullName evidence="4">Helix-turn-helix domain-containing protein</fullName>
    </submittedName>
</protein>
<organism evidence="4 5">
    <name type="scientific">Leuconostoc mesenteroides</name>
    <dbReference type="NCBI Taxonomy" id="1245"/>
    <lineage>
        <taxon>Bacteria</taxon>
        <taxon>Bacillati</taxon>
        <taxon>Bacillota</taxon>
        <taxon>Bacilli</taxon>
        <taxon>Lactobacillales</taxon>
        <taxon>Lactobacillaceae</taxon>
        <taxon>Leuconostoc</taxon>
    </lineage>
</organism>
<name>A0A5M8XF85_LEUME</name>
<evidence type="ECO:0000256" key="1">
    <source>
        <dbReference type="SAM" id="MobiDB-lite"/>
    </source>
</evidence>
<feature type="domain" description="Cytoskeleton protein RodZ-like C-terminal" evidence="3">
    <location>
        <begin position="221"/>
        <end position="279"/>
    </location>
</feature>
<dbReference type="InterPro" id="IPR025194">
    <property type="entry name" value="RodZ-like_C"/>
</dbReference>
<accession>A0A5M8XF85</accession>
<dbReference type="Pfam" id="PF13464">
    <property type="entry name" value="RodZ_C"/>
    <property type="match status" value="1"/>
</dbReference>
<keyword evidence="2" id="KW-1133">Transmembrane helix</keyword>
<dbReference type="PANTHER" id="PTHR34475">
    <property type="match status" value="1"/>
</dbReference>
<dbReference type="InterPro" id="IPR050400">
    <property type="entry name" value="Bact_Cytoskel_RodZ"/>
</dbReference>
<dbReference type="PANTHER" id="PTHR34475:SF1">
    <property type="entry name" value="CYTOSKELETON PROTEIN RODZ"/>
    <property type="match status" value="1"/>
</dbReference>
<gene>
    <name evidence="4" type="ORF">GFV13_00555</name>
</gene>
<dbReference type="Pfam" id="PF13413">
    <property type="entry name" value="HTH_25"/>
    <property type="match status" value="1"/>
</dbReference>
<dbReference type="SUPFAM" id="SSF47413">
    <property type="entry name" value="lambda repressor-like DNA-binding domains"/>
    <property type="match status" value="1"/>
</dbReference>
<dbReference type="EMBL" id="WIPA01000001">
    <property type="protein sequence ID" value="MQR25792.1"/>
    <property type="molecule type" value="Genomic_DNA"/>
</dbReference>
<evidence type="ECO:0000313" key="4">
    <source>
        <dbReference type="EMBL" id="MQR25792.1"/>
    </source>
</evidence>
<keyword evidence="2" id="KW-0812">Transmembrane</keyword>
<comment type="caution">
    <text evidence="4">The sequence shown here is derived from an EMBL/GenBank/DDBJ whole genome shotgun (WGS) entry which is preliminary data.</text>
</comment>